<dbReference type="SMART" id="SM00861">
    <property type="entry name" value="Transket_pyr"/>
    <property type="match status" value="1"/>
</dbReference>
<protein>
    <submittedName>
        <fullName evidence="2">Putative transketolase domain containing protein</fullName>
    </submittedName>
</protein>
<dbReference type="SUPFAM" id="SSF52518">
    <property type="entry name" value="Thiamin diphosphate-binding fold (THDP-binding)"/>
    <property type="match status" value="1"/>
</dbReference>
<gene>
    <name evidence="2" type="ORF">TM448A00260_0043</name>
</gene>
<dbReference type="AlphaFoldDB" id="A0A6H1ZDI4"/>
<accession>A0A6H1ZDI4</accession>
<dbReference type="InterPro" id="IPR005475">
    <property type="entry name" value="Transketolase-like_Pyr-bd"/>
</dbReference>
<evidence type="ECO:0000259" key="1">
    <source>
        <dbReference type="SMART" id="SM00861"/>
    </source>
</evidence>
<dbReference type="PANTHER" id="PTHR43825:SF5">
    <property type="entry name" value="HYPOTHETICAL TRANSKETOLASE FAMILY PROTEIN"/>
    <property type="match status" value="1"/>
</dbReference>
<organism evidence="2">
    <name type="scientific">viral metagenome</name>
    <dbReference type="NCBI Taxonomy" id="1070528"/>
    <lineage>
        <taxon>unclassified sequences</taxon>
        <taxon>metagenomes</taxon>
        <taxon>organismal metagenomes</taxon>
    </lineage>
</organism>
<reference evidence="2" key="1">
    <citation type="submission" date="2020-03" db="EMBL/GenBank/DDBJ databases">
        <title>The deep terrestrial virosphere.</title>
        <authorList>
            <person name="Holmfeldt K."/>
            <person name="Nilsson E."/>
            <person name="Simone D."/>
            <person name="Lopez-Fernandez M."/>
            <person name="Wu X."/>
            <person name="de Brujin I."/>
            <person name="Lundin D."/>
            <person name="Andersson A."/>
            <person name="Bertilsson S."/>
            <person name="Dopson M."/>
        </authorList>
    </citation>
    <scope>NUCLEOTIDE SEQUENCE</scope>
    <source>
        <strain evidence="2">TM448A00260</strain>
    </source>
</reference>
<dbReference type="PANTHER" id="PTHR43825">
    <property type="entry name" value="PYRUVATE DEHYDROGENASE E1 COMPONENT"/>
    <property type="match status" value="1"/>
</dbReference>
<dbReference type="Gene3D" id="3.40.50.970">
    <property type="match status" value="1"/>
</dbReference>
<dbReference type="EMBL" id="MT143993">
    <property type="protein sequence ID" value="QJA45614.1"/>
    <property type="molecule type" value="Genomic_DNA"/>
</dbReference>
<dbReference type="InterPro" id="IPR051157">
    <property type="entry name" value="PDH/Transketolase"/>
</dbReference>
<dbReference type="CDD" id="cd07033">
    <property type="entry name" value="TPP_PYR_DXS_TK_like"/>
    <property type="match status" value="1"/>
</dbReference>
<feature type="domain" description="Transketolase-like pyrimidine-binding" evidence="1">
    <location>
        <begin position="1"/>
        <end position="159"/>
    </location>
</feature>
<dbReference type="InterPro" id="IPR029061">
    <property type="entry name" value="THDP-binding"/>
</dbReference>
<sequence length="161" mass="18209">MDFRKPFVDKLIELVGQDDRTVFITMDVGFSFLEPLKKRLRNRFFNFGITENASTAIAAGLAKEGMRVYVYSMIPFVIFRPYEIVRNLIAMPENNVKMLGVSGSAAYAMLGYSHNMLDDEEDVRLAVGLPGLNIIIPNNEKEAEDAAIEAFSNDLPYYVRL</sequence>
<name>A0A6H1ZDI4_9ZZZZ</name>
<dbReference type="Pfam" id="PF02779">
    <property type="entry name" value="Transket_pyr"/>
    <property type="match status" value="1"/>
</dbReference>
<proteinExistence type="predicted"/>
<evidence type="ECO:0000313" key="2">
    <source>
        <dbReference type="EMBL" id="QJA45614.1"/>
    </source>
</evidence>